<dbReference type="EMBL" id="KN822053">
    <property type="protein sequence ID" value="KIM61329.1"/>
    <property type="molecule type" value="Genomic_DNA"/>
</dbReference>
<proteinExistence type="predicted"/>
<evidence type="ECO:0000256" key="1">
    <source>
        <dbReference type="SAM" id="MobiDB-lite"/>
    </source>
</evidence>
<name>A0A0C3DYN2_9AGAM</name>
<feature type="compositionally biased region" description="Polar residues" evidence="1">
    <location>
        <begin position="59"/>
        <end position="71"/>
    </location>
</feature>
<reference evidence="3" key="2">
    <citation type="submission" date="2015-01" db="EMBL/GenBank/DDBJ databases">
        <title>Evolutionary Origins and Diversification of the Mycorrhizal Mutualists.</title>
        <authorList>
            <consortium name="DOE Joint Genome Institute"/>
            <consortium name="Mycorrhizal Genomics Consortium"/>
            <person name="Kohler A."/>
            <person name="Kuo A."/>
            <person name="Nagy L.G."/>
            <person name="Floudas D."/>
            <person name="Copeland A."/>
            <person name="Barry K.W."/>
            <person name="Cichocki N."/>
            <person name="Veneault-Fourrey C."/>
            <person name="LaButti K."/>
            <person name="Lindquist E.A."/>
            <person name="Lipzen A."/>
            <person name="Lundell T."/>
            <person name="Morin E."/>
            <person name="Murat C."/>
            <person name="Riley R."/>
            <person name="Ohm R."/>
            <person name="Sun H."/>
            <person name="Tunlid A."/>
            <person name="Henrissat B."/>
            <person name="Grigoriev I.V."/>
            <person name="Hibbett D.S."/>
            <person name="Martin F."/>
        </authorList>
    </citation>
    <scope>NUCLEOTIDE SEQUENCE [LARGE SCALE GENOMIC DNA]</scope>
    <source>
        <strain evidence="3">Foug A</strain>
    </source>
</reference>
<feature type="compositionally biased region" description="Basic and acidic residues" evidence="1">
    <location>
        <begin position="86"/>
        <end position="120"/>
    </location>
</feature>
<dbReference type="AlphaFoldDB" id="A0A0C3DYN2"/>
<gene>
    <name evidence="2" type="ORF">SCLCIDRAFT_9464</name>
</gene>
<feature type="region of interest" description="Disordered" evidence="1">
    <location>
        <begin position="1"/>
        <end position="178"/>
    </location>
</feature>
<organism evidence="2 3">
    <name type="scientific">Scleroderma citrinum Foug A</name>
    <dbReference type="NCBI Taxonomy" id="1036808"/>
    <lineage>
        <taxon>Eukaryota</taxon>
        <taxon>Fungi</taxon>
        <taxon>Dikarya</taxon>
        <taxon>Basidiomycota</taxon>
        <taxon>Agaricomycotina</taxon>
        <taxon>Agaricomycetes</taxon>
        <taxon>Agaricomycetidae</taxon>
        <taxon>Boletales</taxon>
        <taxon>Sclerodermatineae</taxon>
        <taxon>Sclerodermataceae</taxon>
        <taxon>Scleroderma</taxon>
    </lineage>
</organism>
<evidence type="ECO:0000313" key="3">
    <source>
        <dbReference type="Proteomes" id="UP000053989"/>
    </source>
</evidence>
<feature type="compositionally biased region" description="Polar residues" evidence="1">
    <location>
        <begin position="163"/>
        <end position="178"/>
    </location>
</feature>
<dbReference type="Proteomes" id="UP000053989">
    <property type="component" value="Unassembled WGS sequence"/>
</dbReference>
<accession>A0A0C3DYN2</accession>
<sequence>MLTPTSSWTGSRSYCNKQQPTQTVSYKELRRGLSPYGGLEDDTPSIEDTKAEDIDMPMNPTSTRPPSQRDTSALVRLTGNSIEVHPSQDERVDENRDDIPMGDQDNRDGEELPRQAERADGNGNNAGEDVSMEDQNDHNGESTHQQVQAHAKQPTGKLRATAFKNSSSVQPQVTNYIR</sequence>
<evidence type="ECO:0000313" key="2">
    <source>
        <dbReference type="EMBL" id="KIM61329.1"/>
    </source>
</evidence>
<dbReference type="InParanoid" id="A0A0C3DYN2"/>
<reference evidence="2 3" key="1">
    <citation type="submission" date="2014-04" db="EMBL/GenBank/DDBJ databases">
        <authorList>
            <consortium name="DOE Joint Genome Institute"/>
            <person name="Kuo A."/>
            <person name="Kohler A."/>
            <person name="Nagy L.G."/>
            <person name="Floudas D."/>
            <person name="Copeland A."/>
            <person name="Barry K.W."/>
            <person name="Cichocki N."/>
            <person name="Veneault-Fourrey C."/>
            <person name="LaButti K."/>
            <person name="Lindquist E.A."/>
            <person name="Lipzen A."/>
            <person name="Lundell T."/>
            <person name="Morin E."/>
            <person name="Murat C."/>
            <person name="Sun H."/>
            <person name="Tunlid A."/>
            <person name="Henrissat B."/>
            <person name="Grigoriev I.V."/>
            <person name="Hibbett D.S."/>
            <person name="Martin F."/>
            <person name="Nordberg H.P."/>
            <person name="Cantor M.N."/>
            <person name="Hua S.X."/>
        </authorList>
    </citation>
    <scope>NUCLEOTIDE SEQUENCE [LARGE SCALE GENOMIC DNA]</scope>
    <source>
        <strain evidence="2 3">Foug A</strain>
    </source>
</reference>
<dbReference type="HOGENOM" id="CLU_1511457_0_0_1"/>
<protein>
    <submittedName>
        <fullName evidence="2">Uncharacterized protein</fullName>
    </submittedName>
</protein>
<feature type="compositionally biased region" description="Polar residues" evidence="1">
    <location>
        <begin position="1"/>
        <end position="25"/>
    </location>
</feature>
<keyword evidence="3" id="KW-1185">Reference proteome</keyword>